<feature type="transmembrane region" description="Helical" evidence="1">
    <location>
        <begin position="20"/>
        <end position="47"/>
    </location>
</feature>
<protein>
    <submittedName>
        <fullName evidence="2">Uncharacterized protein</fullName>
    </submittedName>
</protein>
<reference evidence="2 3" key="1">
    <citation type="submission" date="2021-03" db="EMBL/GenBank/DDBJ databases">
        <title>Thiomicrorhabdus sp.nov.,novel sulfur-oxidizing bacteria isolated from coastal sediment.</title>
        <authorList>
            <person name="Liu X."/>
        </authorList>
    </citation>
    <scope>NUCLEOTIDE SEQUENCE [LARGE SCALE GENOMIC DNA]</scope>
    <source>
        <strain evidence="2 3">6S2-11</strain>
    </source>
</reference>
<comment type="caution">
    <text evidence="2">The sequence shown here is derived from an EMBL/GenBank/DDBJ whole genome shotgun (WGS) entry which is preliminary data.</text>
</comment>
<gene>
    <name evidence="2" type="ORF">J3998_12370</name>
</gene>
<keyword evidence="1" id="KW-1133">Transmembrane helix</keyword>
<proteinExistence type="predicted"/>
<name>A0ABS3Q8A7_9GAMM</name>
<dbReference type="EMBL" id="JAGETV010000038">
    <property type="protein sequence ID" value="MBO1928368.1"/>
    <property type="molecule type" value="Genomic_DNA"/>
</dbReference>
<evidence type="ECO:0000256" key="1">
    <source>
        <dbReference type="SAM" id="Phobius"/>
    </source>
</evidence>
<sequence>MRDLLGVSLDFFNFLMEGGIFIIYYHFYYPIGICFFYIIDFFVILLINLDSSVSAITPETRNRKEAGFFISNQPVSVISATPVLFFYPTIFCLCDDDAYRVKKIDYA</sequence>
<dbReference type="RefSeq" id="WP_208150983.1">
    <property type="nucleotide sequence ID" value="NZ_JAGETV010000038.1"/>
</dbReference>
<evidence type="ECO:0000313" key="3">
    <source>
        <dbReference type="Proteomes" id="UP000664835"/>
    </source>
</evidence>
<dbReference type="Proteomes" id="UP000664835">
    <property type="component" value="Unassembled WGS sequence"/>
</dbReference>
<keyword evidence="1" id="KW-0472">Membrane</keyword>
<keyword evidence="1" id="KW-0812">Transmembrane</keyword>
<accession>A0ABS3Q8A7</accession>
<keyword evidence="3" id="KW-1185">Reference proteome</keyword>
<organism evidence="2 3">
    <name type="scientific">Thiomicrorhabdus marina</name>
    <dbReference type="NCBI Taxonomy" id="2818442"/>
    <lineage>
        <taxon>Bacteria</taxon>
        <taxon>Pseudomonadati</taxon>
        <taxon>Pseudomonadota</taxon>
        <taxon>Gammaproteobacteria</taxon>
        <taxon>Thiotrichales</taxon>
        <taxon>Piscirickettsiaceae</taxon>
        <taxon>Thiomicrorhabdus</taxon>
    </lineage>
</organism>
<evidence type="ECO:0000313" key="2">
    <source>
        <dbReference type="EMBL" id="MBO1928368.1"/>
    </source>
</evidence>